<evidence type="ECO:0000256" key="4">
    <source>
        <dbReference type="RuleBase" id="RU004241"/>
    </source>
</evidence>
<dbReference type="PANTHER" id="PTHR31356:SF66">
    <property type="entry name" value="CATALASE-PEROXIDASE"/>
    <property type="match status" value="1"/>
</dbReference>
<keyword evidence="1 5" id="KW-0575">Peroxidase</keyword>
<keyword evidence="2" id="KW-0408">Iron</keyword>
<dbReference type="Proteomes" id="UP000269721">
    <property type="component" value="Unassembled WGS sequence"/>
</dbReference>
<reference evidence="8" key="1">
    <citation type="journal article" date="2018" name="Nat. Microbiol.">
        <title>Leveraging single-cell genomics to expand the fungal tree of life.</title>
        <authorList>
            <person name="Ahrendt S.R."/>
            <person name="Quandt C.A."/>
            <person name="Ciobanu D."/>
            <person name="Clum A."/>
            <person name="Salamov A."/>
            <person name="Andreopoulos B."/>
            <person name="Cheng J.F."/>
            <person name="Woyke T."/>
            <person name="Pelin A."/>
            <person name="Henrissat B."/>
            <person name="Reynolds N.K."/>
            <person name="Benny G.L."/>
            <person name="Smith M.E."/>
            <person name="James T.Y."/>
            <person name="Grigoriev I.V."/>
        </authorList>
    </citation>
    <scope>NUCLEOTIDE SEQUENCE [LARGE SCALE GENOMIC DNA]</scope>
</reference>
<dbReference type="EC" id="1.11.1.-" evidence="5"/>
<dbReference type="GO" id="GO:0046872">
    <property type="term" value="F:metal ion binding"/>
    <property type="evidence" value="ECO:0007669"/>
    <property type="project" value="UniProtKB-UniRule"/>
</dbReference>
<proteinExistence type="inferred from homology"/>
<keyword evidence="2" id="KW-0479">Metal-binding</keyword>
<evidence type="ECO:0000313" key="7">
    <source>
        <dbReference type="EMBL" id="RKO84205.1"/>
    </source>
</evidence>
<dbReference type="EMBL" id="ML000371">
    <property type="protein sequence ID" value="RKO84205.1"/>
    <property type="molecule type" value="Genomic_DNA"/>
</dbReference>
<accession>A0A4P9VYZ9</accession>
<feature type="domain" description="Plant heme peroxidase family profile" evidence="6">
    <location>
        <begin position="86"/>
        <end position="172"/>
    </location>
</feature>
<dbReference type="GO" id="GO:0020037">
    <property type="term" value="F:heme binding"/>
    <property type="evidence" value="ECO:0007669"/>
    <property type="project" value="UniProtKB-UniRule"/>
</dbReference>
<evidence type="ECO:0000256" key="2">
    <source>
        <dbReference type="ARBA" id="ARBA00022617"/>
    </source>
</evidence>
<keyword evidence="2" id="KW-0349">Heme</keyword>
<evidence type="ECO:0000259" key="6">
    <source>
        <dbReference type="PROSITE" id="PS50873"/>
    </source>
</evidence>
<dbReference type="PANTHER" id="PTHR31356">
    <property type="entry name" value="THYLAKOID LUMENAL 29 KDA PROTEIN, CHLOROPLASTIC-RELATED"/>
    <property type="match status" value="1"/>
</dbReference>
<keyword evidence="8" id="KW-1185">Reference proteome</keyword>
<feature type="signal peptide" evidence="5">
    <location>
        <begin position="1"/>
        <end position="18"/>
    </location>
</feature>
<sequence length="172" mass="18476">MRLFALSSFLALAPSALGALHVTDEDYRALIDNTAGFLGNGDGCAGVFDRVAPDRGGGDGSLVNEFNRPDNLGLCHFRIDGFHVQVSTGENVTIADRFALSAIATLQTCDGPTIRWFPGRDDIQHLDSNVTNPVGLLPSSRDSYEVAVRKFKRMGFSKIEMMTVATGSHTVG</sequence>
<dbReference type="InterPro" id="IPR010255">
    <property type="entry name" value="Haem_peroxidase_sf"/>
</dbReference>
<name>A0A4P9VYZ9_9FUNG</name>
<dbReference type="Pfam" id="PF00141">
    <property type="entry name" value="peroxidase"/>
    <property type="match status" value="1"/>
</dbReference>
<dbReference type="InterPro" id="IPR044831">
    <property type="entry name" value="Ccp1-like"/>
</dbReference>
<protein>
    <recommendedName>
        <fullName evidence="5">Peroxidase</fullName>
        <ecNumber evidence="5">1.11.1.-</ecNumber>
    </recommendedName>
</protein>
<dbReference type="GO" id="GO:0042744">
    <property type="term" value="P:hydrogen peroxide catabolic process"/>
    <property type="evidence" value="ECO:0007669"/>
    <property type="project" value="TreeGrafter"/>
</dbReference>
<organism evidence="7 8">
    <name type="scientific">Blyttiomyces helicus</name>
    <dbReference type="NCBI Taxonomy" id="388810"/>
    <lineage>
        <taxon>Eukaryota</taxon>
        <taxon>Fungi</taxon>
        <taxon>Fungi incertae sedis</taxon>
        <taxon>Chytridiomycota</taxon>
        <taxon>Chytridiomycota incertae sedis</taxon>
        <taxon>Chytridiomycetes</taxon>
        <taxon>Chytridiomycetes incertae sedis</taxon>
        <taxon>Blyttiomyces</taxon>
    </lineage>
</organism>
<dbReference type="AlphaFoldDB" id="A0A4P9VYZ9"/>
<evidence type="ECO:0000256" key="5">
    <source>
        <dbReference type="RuleBase" id="RU363051"/>
    </source>
</evidence>
<dbReference type="GO" id="GO:0000302">
    <property type="term" value="P:response to reactive oxygen species"/>
    <property type="evidence" value="ECO:0007669"/>
    <property type="project" value="TreeGrafter"/>
</dbReference>
<keyword evidence="3 5" id="KW-0560">Oxidoreductase</keyword>
<evidence type="ECO:0000256" key="1">
    <source>
        <dbReference type="ARBA" id="ARBA00022559"/>
    </source>
</evidence>
<dbReference type="OrthoDB" id="2114378at2759"/>
<dbReference type="InterPro" id="IPR002016">
    <property type="entry name" value="Haem_peroxidase"/>
</dbReference>
<dbReference type="PROSITE" id="PS50873">
    <property type="entry name" value="PEROXIDASE_4"/>
    <property type="match status" value="1"/>
</dbReference>
<dbReference type="GO" id="GO:0034599">
    <property type="term" value="P:cellular response to oxidative stress"/>
    <property type="evidence" value="ECO:0007669"/>
    <property type="project" value="InterPro"/>
</dbReference>
<comment type="similarity">
    <text evidence="4">Belongs to the peroxidase family.</text>
</comment>
<evidence type="ECO:0000256" key="3">
    <source>
        <dbReference type="ARBA" id="ARBA00023002"/>
    </source>
</evidence>
<gene>
    <name evidence="7" type="ORF">BDK51DRAFT_49343</name>
</gene>
<evidence type="ECO:0000313" key="8">
    <source>
        <dbReference type="Proteomes" id="UP000269721"/>
    </source>
</evidence>
<keyword evidence="5" id="KW-0732">Signal</keyword>
<feature type="chain" id="PRO_5020820424" description="Peroxidase" evidence="5">
    <location>
        <begin position="19"/>
        <end position="172"/>
    </location>
</feature>
<dbReference type="GO" id="GO:0004601">
    <property type="term" value="F:peroxidase activity"/>
    <property type="evidence" value="ECO:0007669"/>
    <property type="project" value="UniProtKB-KW"/>
</dbReference>
<dbReference type="Gene3D" id="1.10.520.10">
    <property type="match status" value="1"/>
</dbReference>
<dbReference type="SUPFAM" id="SSF48113">
    <property type="entry name" value="Heme-dependent peroxidases"/>
    <property type="match status" value="1"/>
</dbReference>
<dbReference type="Gene3D" id="1.10.420.10">
    <property type="entry name" value="Peroxidase, domain 2"/>
    <property type="match status" value="1"/>
</dbReference>